<dbReference type="GO" id="GO:0010008">
    <property type="term" value="C:endosome membrane"/>
    <property type="evidence" value="ECO:0007669"/>
    <property type="project" value="TreeGrafter"/>
</dbReference>
<dbReference type="GO" id="GO:0022832">
    <property type="term" value="F:voltage-gated channel activity"/>
    <property type="evidence" value="ECO:0007669"/>
    <property type="project" value="InterPro"/>
</dbReference>
<keyword evidence="1" id="KW-0812">Transmembrane</keyword>
<dbReference type="GO" id="GO:0005765">
    <property type="term" value="C:lysosomal membrane"/>
    <property type="evidence" value="ECO:0007669"/>
    <property type="project" value="InterPro"/>
</dbReference>
<accession>A0A6P8HA20</accession>
<sequence>MEGIVHSTSDWSRIYFMMFFIIIMVVMTIVVAFILQAFSFKIKYRKEHPDKETDIKTEVEVSYEELMALDSKFCVGLEPGKPVRNFQVYV</sequence>
<keyword evidence="1" id="KW-0472">Membrane</keyword>
<protein>
    <submittedName>
        <fullName evidence="3">Two pore calcium channel protein 1-like</fullName>
    </submittedName>
</protein>
<dbReference type="RefSeq" id="XP_031549542.1">
    <property type="nucleotide sequence ID" value="XM_031693682.1"/>
</dbReference>
<evidence type="ECO:0000256" key="1">
    <source>
        <dbReference type="SAM" id="Phobius"/>
    </source>
</evidence>
<dbReference type="PANTHER" id="PTHR46474:SF1">
    <property type="entry name" value="TWO PORE CHANNEL PROTEIN 1"/>
    <property type="match status" value="1"/>
</dbReference>
<evidence type="ECO:0000313" key="2">
    <source>
        <dbReference type="Proteomes" id="UP000515163"/>
    </source>
</evidence>
<name>A0A6P8HA20_ACTTE</name>
<dbReference type="PANTHER" id="PTHR46474">
    <property type="entry name" value="TWO PORE CALCIUM CHANNEL PROTEIN 1"/>
    <property type="match status" value="1"/>
</dbReference>
<organism evidence="2 3">
    <name type="scientific">Actinia tenebrosa</name>
    <name type="common">Australian red waratah sea anemone</name>
    <dbReference type="NCBI Taxonomy" id="6105"/>
    <lineage>
        <taxon>Eukaryota</taxon>
        <taxon>Metazoa</taxon>
        <taxon>Cnidaria</taxon>
        <taxon>Anthozoa</taxon>
        <taxon>Hexacorallia</taxon>
        <taxon>Actiniaria</taxon>
        <taxon>Actiniidae</taxon>
        <taxon>Actinia</taxon>
    </lineage>
</organism>
<dbReference type="KEGG" id="aten:116287068"/>
<dbReference type="Gene3D" id="1.10.287.70">
    <property type="match status" value="1"/>
</dbReference>
<dbReference type="InParanoid" id="A0A6P8HA20"/>
<dbReference type="Proteomes" id="UP000515163">
    <property type="component" value="Unplaced"/>
</dbReference>
<reference evidence="3" key="1">
    <citation type="submission" date="2025-08" db="UniProtKB">
        <authorList>
            <consortium name="RefSeq"/>
        </authorList>
    </citation>
    <scope>IDENTIFICATION</scope>
    <source>
        <tissue evidence="3">Tentacle</tissue>
    </source>
</reference>
<keyword evidence="2" id="KW-1185">Reference proteome</keyword>
<dbReference type="GeneID" id="116287068"/>
<dbReference type="OrthoDB" id="10068803at2759"/>
<dbReference type="AlphaFoldDB" id="A0A6P8HA20"/>
<evidence type="ECO:0000313" key="3">
    <source>
        <dbReference type="RefSeq" id="XP_031549542.1"/>
    </source>
</evidence>
<proteinExistence type="predicted"/>
<gene>
    <name evidence="3" type="primary">LOC116287068</name>
</gene>
<feature type="transmembrane region" description="Helical" evidence="1">
    <location>
        <begin position="14"/>
        <end position="38"/>
    </location>
</feature>
<keyword evidence="1" id="KW-1133">Transmembrane helix</keyword>
<dbReference type="InterPro" id="IPR028801">
    <property type="entry name" value="TPC1_animal"/>
</dbReference>